<name>A0A3M8DE48_9BACL</name>
<proteinExistence type="predicted"/>
<dbReference type="AlphaFoldDB" id="A0A3M8DE48"/>
<dbReference type="Proteomes" id="UP000281915">
    <property type="component" value="Unassembled WGS sequence"/>
</dbReference>
<comment type="caution">
    <text evidence="1">The sequence shown here is derived from an EMBL/GenBank/DDBJ whole genome shotgun (WGS) entry which is preliminary data.</text>
</comment>
<organism evidence="1 2">
    <name type="scientific">Brevibacillus panacihumi</name>
    <dbReference type="NCBI Taxonomy" id="497735"/>
    <lineage>
        <taxon>Bacteria</taxon>
        <taxon>Bacillati</taxon>
        <taxon>Bacillota</taxon>
        <taxon>Bacilli</taxon>
        <taxon>Bacillales</taxon>
        <taxon>Paenibacillaceae</taxon>
        <taxon>Brevibacillus</taxon>
    </lineage>
</organism>
<evidence type="ECO:0000313" key="2">
    <source>
        <dbReference type="Proteomes" id="UP000281915"/>
    </source>
</evidence>
<dbReference type="EMBL" id="RHHT01000002">
    <property type="protein sequence ID" value="RNB86294.1"/>
    <property type="molecule type" value="Genomic_DNA"/>
</dbReference>
<evidence type="ECO:0000313" key="1">
    <source>
        <dbReference type="EMBL" id="RNB86294.1"/>
    </source>
</evidence>
<sequence>MPAYKLDPEWVSSYLILQEEKLDQEMPEKKEEIMNKIKELTLSIMYKQATRYIVYLGSDETEDWEETNENSIHDKTRLL</sequence>
<accession>A0A3M8DE48</accession>
<protein>
    <submittedName>
        <fullName evidence="1">Uncharacterized protein</fullName>
    </submittedName>
</protein>
<dbReference type="RefSeq" id="WP_122911787.1">
    <property type="nucleotide sequence ID" value="NZ_RHHT01000002.1"/>
</dbReference>
<gene>
    <name evidence="1" type="ORF">EDM58_01725</name>
</gene>
<reference evidence="1 2" key="1">
    <citation type="submission" date="2018-10" db="EMBL/GenBank/DDBJ databases">
        <title>Phylogenomics of Brevibacillus.</title>
        <authorList>
            <person name="Dunlap C."/>
        </authorList>
    </citation>
    <scope>NUCLEOTIDE SEQUENCE [LARGE SCALE GENOMIC DNA]</scope>
    <source>
        <strain evidence="1 2">JCM 15085</strain>
    </source>
</reference>